<gene>
    <name evidence="1" type="ORF">S06H3_13376</name>
</gene>
<protein>
    <submittedName>
        <fullName evidence="1">Uncharacterized protein</fullName>
    </submittedName>
</protein>
<reference evidence="1" key="1">
    <citation type="journal article" date="2014" name="Front. Microbiol.">
        <title>High frequency of phylogenetically diverse reductive dehalogenase-homologous genes in deep subseafloor sedimentary metagenomes.</title>
        <authorList>
            <person name="Kawai M."/>
            <person name="Futagami T."/>
            <person name="Toyoda A."/>
            <person name="Takaki Y."/>
            <person name="Nishi S."/>
            <person name="Hori S."/>
            <person name="Arai W."/>
            <person name="Tsubouchi T."/>
            <person name="Morono Y."/>
            <person name="Uchiyama I."/>
            <person name="Ito T."/>
            <person name="Fujiyama A."/>
            <person name="Inagaki F."/>
            <person name="Takami H."/>
        </authorList>
    </citation>
    <scope>NUCLEOTIDE SEQUENCE</scope>
    <source>
        <strain evidence="1">Expedition CK06-06</strain>
    </source>
</reference>
<name>X1MHF6_9ZZZZ</name>
<evidence type="ECO:0000313" key="1">
    <source>
        <dbReference type="EMBL" id="GAI14145.1"/>
    </source>
</evidence>
<organism evidence="1">
    <name type="scientific">marine sediment metagenome</name>
    <dbReference type="NCBI Taxonomy" id="412755"/>
    <lineage>
        <taxon>unclassified sequences</taxon>
        <taxon>metagenomes</taxon>
        <taxon>ecological metagenomes</taxon>
    </lineage>
</organism>
<accession>X1MHF6</accession>
<dbReference type="AlphaFoldDB" id="X1MHF6"/>
<proteinExistence type="predicted"/>
<comment type="caution">
    <text evidence="1">The sequence shown here is derived from an EMBL/GenBank/DDBJ whole genome shotgun (WGS) entry which is preliminary data.</text>
</comment>
<sequence>MPGHESPAGKTQIDPGSLYQLGGQTLTMDGTSQALTIPSSASIIEIDAEDEKVYYNLGGGIASALSPGYVPKDNGRFIGPLANLSAVTIFGVAGGYAHIQYFRFA</sequence>
<dbReference type="EMBL" id="BARV01006529">
    <property type="protein sequence ID" value="GAI14145.1"/>
    <property type="molecule type" value="Genomic_DNA"/>
</dbReference>